<feature type="compositionally biased region" description="Basic and acidic residues" evidence="1">
    <location>
        <begin position="8"/>
        <end position="35"/>
    </location>
</feature>
<feature type="region of interest" description="Disordered" evidence="1">
    <location>
        <begin position="1"/>
        <end position="35"/>
    </location>
</feature>
<name>A0A9I9D5F3_CUCME</name>
<dbReference type="EnsemblPlants" id="MELO3C013572.2.1">
    <property type="protein sequence ID" value="MELO3C013572.2.1"/>
    <property type="gene ID" value="MELO3C013572.2"/>
</dbReference>
<dbReference type="Gramene" id="MELO3C013572.2.1">
    <property type="protein sequence ID" value="MELO3C013572.2.1"/>
    <property type="gene ID" value="MELO3C013572.2"/>
</dbReference>
<accession>A0A9I9D5F3</accession>
<reference evidence="2" key="1">
    <citation type="submission" date="2023-03" db="UniProtKB">
        <authorList>
            <consortium name="EnsemblPlants"/>
        </authorList>
    </citation>
    <scope>IDENTIFICATION</scope>
</reference>
<proteinExistence type="predicted"/>
<evidence type="ECO:0000256" key="1">
    <source>
        <dbReference type="SAM" id="MobiDB-lite"/>
    </source>
</evidence>
<protein>
    <submittedName>
        <fullName evidence="2">Uncharacterized protein</fullName>
    </submittedName>
</protein>
<sequence length="51" mass="6302">MRKRKELKRNYRPEEVRKGRRNEESGKVGEEWGKGDRRELRMNLEEDEDLI</sequence>
<organism evidence="2">
    <name type="scientific">Cucumis melo</name>
    <name type="common">Muskmelon</name>
    <dbReference type="NCBI Taxonomy" id="3656"/>
    <lineage>
        <taxon>Eukaryota</taxon>
        <taxon>Viridiplantae</taxon>
        <taxon>Streptophyta</taxon>
        <taxon>Embryophyta</taxon>
        <taxon>Tracheophyta</taxon>
        <taxon>Spermatophyta</taxon>
        <taxon>Magnoliopsida</taxon>
        <taxon>eudicotyledons</taxon>
        <taxon>Gunneridae</taxon>
        <taxon>Pentapetalae</taxon>
        <taxon>rosids</taxon>
        <taxon>fabids</taxon>
        <taxon>Cucurbitales</taxon>
        <taxon>Cucurbitaceae</taxon>
        <taxon>Benincaseae</taxon>
        <taxon>Cucumis</taxon>
    </lineage>
</organism>
<evidence type="ECO:0000313" key="2">
    <source>
        <dbReference type="EnsemblPlants" id="MELO3C013572.2.1"/>
    </source>
</evidence>
<dbReference type="AlphaFoldDB" id="A0A9I9D5F3"/>